<feature type="transmembrane region" description="Helical" evidence="1">
    <location>
        <begin position="116"/>
        <end position="133"/>
    </location>
</feature>
<accession>A0ABX2N1S5</accession>
<name>A0ABX2N1S5_9SPHN</name>
<gene>
    <name evidence="2" type="ORF">HUO14_06880</name>
</gene>
<protein>
    <recommendedName>
        <fullName evidence="4">Sugar transporter</fullName>
    </recommendedName>
</protein>
<dbReference type="Proteomes" id="UP000652427">
    <property type="component" value="Unassembled WGS sequence"/>
</dbReference>
<comment type="caution">
    <text evidence="2">The sequence shown here is derived from an EMBL/GenBank/DDBJ whole genome shotgun (WGS) entry which is preliminary data.</text>
</comment>
<keyword evidence="1" id="KW-1133">Transmembrane helix</keyword>
<keyword evidence="3" id="KW-1185">Reference proteome</keyword>
<organism evidence="2 3">
    <name type="scientific">Parasphingorhabdus flavimaris</name>
    <dbReference type="NCBI Taxonomy" id="266812"/>
    <lineage>
        <taxon>Bacteria</taxon>
        <taxon>Pseudomonadati</taxon>
        <taxon>Pseudomonadota</taxon>
        <taxon>Alphaproteobacteria</taxon>
        <taxon>Sphingomonadales</taxon>
        <taxon>Sphingomonadaceae</taxon>
        <taxon>Parasphingorhabdus</taxon>
    </lineage>
</organism>
<reference evidence="2 3" key="1">
    <citation type="submission" date="2020-06" db="EMBL/GenBank/DDBJ databases">
        <authorList>
            <person name="Kim S.-J."/>
            <person name="Park S.-J."/>
        </authorList>
    </citation>
    <scope>NUCLEOTIDE SEQUENCE [LARGE SCALE GENOMIC DNA]</scope>
    <source>
        <strain evidence="2 3">SW-151</strain>
    </source>
</reference>
<evidence type="ECO:0008006" key="4">
    <source>
        <dbReference type="Google" id="ProtNLM"/>
    </source>
</evidence>
<evidence type="ECO:0000313" key="2">
    <source>
        <dbReference type="EMBL" id="NVD27624.1"/>
    </source>
</evidence>
<feature type="transmembrane region" description="Helical" evidence="1">
    <location>
        <begin position="57"/>
        <end position="78"/>
    </location>
</feature>
<evidence type="ECO:0000256" key="1">
    <source>
        <dbReference type="SAM" id="Phobius"/>
    </source>
</evidence>
<evidence type="ECO:0000313" key="3">
    <source>
        <dbReference type="Proteomes" id="UP000652427"/>
    </source>
</evidence>
<proteinExistence type="predicted"/>
<feature type="transmembrane region" description="Helical" evidence="1">
    <location>
        <begin position="87"/>
        <end position="110"/>
    </location>
</feature>
<dbReference type="EMBL" id="JABWMH010000002">
    <property type="protein sequence ID" value="NVD27624.1"/>
    <property type="molecule type" value="Genomic_DNA"/>
</dbReference>
<keyword evidence="1" id="KW-0472">Membrane</keyword>
<dbReference type="RefSeq" id="WP_176279130.1">
    <property type="nucleotide sequence ID" value="NZ_JABWMH010000002.1"/>
</dbReference>
<sequence length="143" mass="15941">MMDKRKAPTGFWVVGILALVWNTMGLAAYFQQFMMSPEAFAALRPEQQNLLLNQPVWLTSAFAVAVFAGFVGSILLLARKRLAVRMFLLSMIAVFIQFGGLLLFLGYADVLTGSEWIMPILIPIFAVGFYLFARNAEKQSILA</sequence>
<keyword evidence="1" id="KW-0812">Transmembrane</keyword>